<evidence type="ECO:0000256" key="2">
    <source>
        <dbReference type="ARBA" id="ARBA00022771"/>
    </source>
</evidence>
<gene>
    <name evidence="6" type="ORF">AAF712_000378</name>
</gene>
<keyword evidence="1" id="KW-0479">Metal-binding</keyword>
<feature type="domain" description="MYND-type" evidence="5">
    <location>
        <begin position="367"/>
        <end position="403"/>
    </location>
</feature>
<evidence type="ECO:0000259" key="5">
    <source>
        <dbReference type="PROSITE" id="PS50865"/>
    </source>
</evidence>
<name>A0ABR3AFB5_9AGAR</name>
<organism evidence="6 7">
    <name type="scientific">Marasmius tenuissimus</name>
    <dbReference type="NCBI Taxonomy" id="585030"/>
    <lineage>
        <taxon>Eukaryota</taxon>
        <taxon>Fungi</taxon>
        <taxon>Dikarya</taxon>
        <taxon>Basidiomycota</taxon>
        <taxon>Agaricomycotina</taxon>
        <taxon>Agaricomycetes</taxon>
        <taxon>Agaricomycetidae</taxon>
        <taxon>Agaricales</taxon>
        <taxon>Marasmiineae</taxon>
        <taxon>Marasmiaceae</taxon>
        <taxon>Marasmius</taxon>
    </lineage>
</organism>
<evidence type="ECO:0000313" key="7">
    <source>
        <dbReference type="Proteomes" id="UP001437256"/>
    </source>
</evidence>
<proteinExistence type="predicted"/>
<evidence type="ECO:0000256" key="4">
    <source>
        <dbReference type="PROSITE-ProRule" id="PRU00134"/>
    </source>
</evidence>
<dbReference type="Pfam" id="PF01753">
    <property type="entry name" value="zf-MYND"/>
    <property type="match status" value="1"/>
</dbReference>
<dbReference type="PROSITE" id="PS50865">
    <property type="entry name" value="ZF_MYND_2"/>
    <property type="match status" value="1"/>
</dbReference>
<comment type="caution">
    <text evidence="6">The sequence shown here is derived from an EMBL/GenBank/DDBJ whole genome shotgun (WGS) entry which is preliminary data.</text>
</comment>
<accession>A0ABR3AFB5</accession>
<dbReference type="Proteomes" id="UP001437256">
    <property type="component" value="Unassembled WGS sequence"/>
</dbReference>
<evidence type="ECO:0000256" key="3">
    <source>
        <dbReference type="ARBA" id="ARBA00022833"/>
    </source>
</evidence>
<sequence>MEDDDIARINGFLFCNPHGSEVCNKCCYDHRYTNNLRMKKQLSKAFPRLSQQDLQERPPLSNALAFAMDSGKKDAGGAPLYQCKLHNTIDCGTCFDWIRLAIENIKKASGVRNDIAIEASREEKLRLLACMGVELSPTTRLPEEAVDKRLKSAIDASQYFSSVITEVPLNPASFPTWSKSDKKNKPLLDAVRRGNPAEAMAVARANGQNPHPLFQNAFLDVRQTLMTMGNNLDNGCTEMILQDKGQDYAICLRVLEVRKITEGVPMFVVAYGRGAHNQPLSTTVAWIQGIIDRSGGTATQVNLRQIISTPQEQNLLLTILHANSKRLSNDYTPSRRKSEETFMLSFLLPIGPLSQQDIGKLANHSGCIVCGNKTVSKCSGCLSVEYCGRDCQKVHWKEHKPLCSSLKGGTWHTVNVSAHSLELRIMSMLEKQPIIGTYINNQTPLHPSTFNPNAFTTEINSQDPAILAPNIHGEKPFLIKIQCPADARARSIGASMLIYDRQRSFQAHLSAADDEKAYGEAMKQPEMATRLKIYRWAKRVGDRQLNICFDRPPPKDPLW</sequence>
<keyword evidence="3" id="KW-0862">Zinc</keyword>
<keyword evidence="2 4" id="KW-0863">Zinc-finger</keyword>
<dbReference type="SUPFAM" id="SSF144232">
    <property type="entry name" value="HIT/MYND zinc finger-like"/>
    <property type="match status" value="1"/>
</dbReference>
<reference evidence="6 7" key="1">
    <citation type="submission" date="2024-05" db="EMBL/GenBank/DDBJ databases">
        <title>A draft genome resource for the thread blight pathogen Marasmius tenuissimus strain MS-2.</title>
        <authorList>
            <person name="Yulfo-Soto G.E."/>
            <person name="Baruah I.K."/>
            <person name="Amoako-Attah I."/>
            <person name="Bukari Y."/>
            <person name="Meinhardt L.W."/>
            <person name="Bailey B.A."/>
            <person name="Cohen S.P."/>
        </authorList>
    </citation>
    <scope>NUCLEOTIDE SEQUENCE [LARGE SCALE GENOMIC DNA]</scope>
    <source>
        <strain evidence="6 7">MS-2</strain>
    </source>
</reference>
<protein>
    <recommendedName>
        <fullName evidence="5">MYND-type domain-containing protein</fullName>
    </recommendedName>
</protein>
<dbReference type="InterPro" id="IPR002893">
    <property type="entry name" value="Znf_MYND"/>
</dbReference>
<dbReference type="EMBL" id="JBBXMP010000001">
    <property type="protein sequence ID" value="KAL0072615.1"/>
    <property type="molecule type" value="Genomic_DNA"/>
</dbReference>
<evidence type="ECO:0000313" key="6">
    <source>
        <dbReference type="EMBL" id="KAL0072615.1"/>
    </source>
</evidence>
<keyword evidence="7" id="KW-1185">Reference proteome</keyword>
<dbReference type="Gene3D" id="6.10.140.2220">
    <property type="match status" value="1"/>
</dbReference>
<evidence type="ECO:0000256" key="1">
    <source>
        <dbReference type="ARBA" id="ARBA00022723"/>
    </source>
</evidence>